<dbReference type="GO" id="GO:0016020">
    <property type="term" value="C:membrane"/>
    <property type="evidence" value="ECO:0007669"/>
    <property type="project" value="UniProtKB-SubCell"/>
</dbReference>
<comment type="subcellular location">
    <subcellularLocation>
        <location evidence="1">Membrane</location>
        <topology evidence="1">Single-pass membrane protein</topology>
    </subcellularLocation>
</comment>
<dbReference type="InterPro" id="IPR010201">
    <property type="entry name" value="HflK"/>
</dbReference>
<evidence type="ECO:0000313" key="8">
    <source>
        <dbReference type="EMBL" id="MBB5033882.1"/>
    </source>
</evidence>
<dbReference type="SUPFAM" id="SSF117892">
    <property type="entry name" value="Band 7/SPFH domain"/>
    <property type="match status" value="1"/>
</dbReference>
<keyword evidence="4" id="KW-1133">Transmembrane helix</keyword>
<dbReference type="InterPro" id="IPR001107">
    <property type="entry name" value="Band_7"/>
</dbReference>
<dbReference type="GO" id="GO:0006508">
    <property type="term" value="P:proteolysis"/>
    <property type="evidence" value="ECO:0007669"/>
    <property type="project" value="UniProtKB-KW"/>
</dbReference>
<gene>
    <name evidence="8" type="ORF">HNQ65_003472</name>
</gene>
<evidence type="ECO:0000256" key="5">
    <source>
        <dbReference type="ARBA" id="ARBA00023136"/>
    </source>
</evidence>
<keyword evidence="9" id="KW-1185">Reference proteome</keyword>
<dbReference type="Gene3D" id="3.30.479.30">
    <property type="entry name" value="Band 7 domain"/>
    <property type="match status" value="1"/>
</dbReference>
<dbReference type="PANTHER" id="PTHR43327:SF2">
    <property type="entry name" value="MODULATOR OF FTSH PROTEASE HFLK"/>
    <property type="match status" value="1"/>
</dbReference>
<comment type="similarity">
    <text evidence="2 6">Belongs to the band 7/mec-2 family. HflK subfamily.</text>
</comment>
<evidence type="ECO:0000256" key="6">
    <source>
        <dbReference type="RuleBase" id="RU364113"/>
    </source>
</evidence>
<dbReference type="GO" id="GO:0008233">
    <property type="term" value="F:peptidase activity"/>
    <property type="evidence" value="ECO:0007669"/>
    <property type="project" value="UniProtKB-KW"/>
</dbReference>
<dbReference type="AlphaFoldDB" id="A0A7W7YD91"/>
<evidence type="ECO:0000259" key="7">
    <source>
        <dbReference type="SMART" id="SM00244"/>
    </source>
</evidence>
<feature type="domain" description="Band 7" evidence="7">
    <location>
        <begin position="35"/>
        <end position="217"/>
    </location>
</feature>
<comment type="function">
    <text evidence="6">HflC and HflK could encode or regulate a protease.</text>
</comment>
<comment type="subunit">
    <text evidence="6">HflC and HflK may interact to form a multimeric complex.</text>
</comment>
<evidence type="ECO:0000256" key="4">
    <source>
        <dbReference type="ARBA" id="ARBA00022989"/>
    </source>
</evidence>
<dbReference type="PANTHER" id="PTHR43327">
    <property type="entry name" value="STOMATIN-LIKE PROTEIN 2, MITOCHONDRIAL"/>
    <property type="match status" value="1"/>
</dbReference>
<name>A0A7W7YD91_9BACT</name>
<evidence type="ECO:0000256" key="2">
    <source>
        <dbReference type="ARBA" id="ARBA00006971"/>
    </source>
</evidence>
<protein>
    <recommendedName>
        <fullName evidence="6">Protein HflK</fullName>
    </recommendedName>
</protein>
<dbReference type="InterPro" id="IPR036013">
    <property type="entry name" value="Band_7/SPFH_dom_sf"/>
</dbReference>
<dbReference type="CDD" id="cd03404">
    <property type="entry name" value="SPFH_HflK"/>
    <property type="match status" value="1"/>
</dbReference>
<dbReference type="SMART" id="SM00244">
    <property type="entry name" value="PHB"/>
    <property type="match status" value="1"/>
</dbReference>
<dbReference type="Proteomes" id="UP000590740">
    <property type="component" value="Unassembled WGS sequence"/>
</dbReference>
<evidence type="ECO:0000256" key="3">
    <source>
        <dbReference type="ARBA" id="ARBA00022692"/>
    </source>
</evidence>
<organism evidence="8 9">
    <name type="scientific">Prosthecobacter vanneervenii</name>
    <dbReference type="NCBI Taxonomy" id="48466"/>
    <lineage>
        <taxon>Bacteria</taxon>
        <taxon>Pseudomonadati</taxon>
        <taxon>Verrucomicrobiota</taxon>
        <taxon>Verrucomicrobiia</taxon>
        <taxon>Verrucomicrobiales</taxon>
        <taxon>Verrucomicrobiaceae</taxon>
        <taxon>Prosthecobacter</taxon>
    </lineage>
</organism>
<keyword evidence="3" id="KW-0812">Transmembrane</keyword>
<keyword evidence="8" id="KW-0645">Protease</keyword>
<dbReference type="Pfam" id="PF01145">
    <property type="entry name" value="Band_7"/>
    <property type="match status" value="1"/>
</dbReference>
<evidence type="ECO:0000256" key="1">
    <source>
        <dbReference type="ARBA" id="ARBA00004167"/>
    </source>
</evidence>
<dbReference type="InterPro" id="IPR050710">
    <property type="entry name" value="Band7/mec-2_domain"/>
</dbReference>
<keyword evidence="5" id="KW-0472">Membrane</keyword>
<dbReference type="EMBL" id="JACHIG010000007">
    <property type="protein sequence ID" value="MBB5033882.1"/>
    <property type="molecule type" value="Genomic_DNA"/>
</dbReference>
<reference evidence="8 9" key="1">
    <citation type="submission" date="2020-08" db="EMBL/GenBank/DDBJ databases">
        <title>Genomic Encyclopedia of Type Strains, Phase IV (KMG-IV): sequencing the most valuable type-strain genomes for metagenomic binning, comparative biology and taxonomic classification.</title>
        <authorList>
            <person name="Goeker M."/>
        </authorList>
    </citation>
    <scope>NUCLEOTIDE SEQUENCE [LARGE SCALE GENOMIC DNA]</scope>
    <source>
        <strain evidence="8 9">DSM 12252</strain>
    </source>
</reference>
<keyword evidence="8" id="KW-0378">Hydrolase</keyword>
<dbReference type="RefSeq" id="WP_184341124.1">
    <property type="nucleotide sequence ID" value="NZ_JACHIG010000007.1"/>
</dbReference>
<sequence>MSEVRPFPNAPQISFNPRLILTALIGLFVAVGVFSGVYQVPAESVAVVQRFGGYLKTENPGLHFKLPWGIDSVTLVEILRQQKLEFGFATRGATNPYQYADYREQEGEKTMVTGDLNTALVEWVVQYHISDPVAYVFNFREPLPTLRDLSQAVMREVVGDRTVDEVLTIGRQEMEAKCAERLRELVAALSMGVHIDQIQLGNINPPADVQASFSDVNRAKQEKESAINTASGNYNQIIPKARGEAEQKIKGAEGYAAKRVNEAEGDAARFQAVLTEYLKAPEVTKKRLYLETMSDVLSQVPGKVILDDKASSFLPLMNLRQTTPAPATR</sequence>
<proteinExistence type="inferred from homology"/>
<dbReference type="NCBIfam" id="TIGR01933">
    <property type="entry name" value="hflK"/>
    <property type="match status" value="1"/>
</dbReference>
<comment type="caution">
    <text evidence="8">The sequence shown here is derived from an EMBL/GenBank/DDBJ whole genome shotgun (WGS) entry which is preliminary data.</text>
</comment>
<evidence type="ECO:0000313" key="9">
    <source>
        <dbReference type="Proteomes" id="UP000590740"/>
    </source>
</evidence>
<accession>A0A7W7YD91</accession>